<evidence type="ECO:0008006" key="3">
    <source>
        <dbReference type="Google" id="ProtNLM"/>
    </source>
</evidence>
<dbReference type="EMBL" id="PCSU01000012">
    <property type="protein sequence ID" value="PIP56851.1"/>
    <property type="molecule type" value="Genomic_DNA"/>
</dbReference>
<name>A0A2H0BGS8_UNCKA</name>
<organism evidence="1 2">
    <name type="scientific">candidate division WWE3 bacterium CG22_combo_CG10-13_8_21_14_all_39_12</name>
    <dbReference type="NCBI Taxonomy" id="1975094"/>
    <lineage>
        <taxon>Bacteria</taxon>
        <taxon>Katanobacteria</taxon>
    </lineage>
</organism>
<dbReference type="Proteomes" id="UP000228495">
    <property type="component" value="Unassembled WGS sequence"/>
</dbReference>
<comment type="caution">
    <text evidence="1">The sequence shown here is derived from an EMBL/GenBank/DDBJ whole genome shotgun (WGS) entry which is preliminary data.</text>
</comment>
<evidence type="ECO:0000313" key="1">
    <source>
        <dbReference type="EMBL" id="PIP56851.1"/>
    </source>
</evidence>
<sequence length="250" mass="28334">MMNSQIVVVTTFRQGNPQNPIERLRAKVYLDTAMRINCLGIPCVTLFTDTHEGYITFLRGLGVIPVEQESHGMGNIRREAIATACSLFPNATYYCWLEPEKSNLPMFIPSIVRIMYQQDSELGLFNRTCMVSYPTEQALTYLFCRTVASNLVTFDIDYAFGPMVMSKRAIQYVLDYSGEYGDKWEAILIPRLRIIKEGLGISIVPIDFENDSRMTAIESGNPTMVLKRLGQLNNIIPSLIKEWASLNKPP</sequence>
<proteinExistence type="predicted"/>
<evidence type="ECO:0000313" key="2">
    <source>
        <dbReference type="Proteomes" id="UP000228495"/>
    </source>
</evidence>
<reference evidence="1 2" key="1">
    <citation type="submission" date="2017-09" db="EMBL/GenBank/DDBJ databases">
        <title>Depth-based differentiation of microbial function through sediment-hosted aquifers and enrichment of novel symbionts in the deep terrestrial subsurface.</title>
        <authorList>
            <person name="Probst A.J."/>
            <person name="Ladd B."/>
            <person name="Jarett J.K."/>
            <person name="Geller-Mcgrath D.E."/>
            <person name="Sieber C.M."/>
            <person name="Emerson J.B."/>
            <person name="Anantharaman K."/>
            <person name="Thomas B.C."/>
            <person name="Malmstrom R."/>
            <person name="Stieglmeier M."/>
            <person name="Klingl A."/>
            <person name="Woyke T."/>
            <person name="Ryan C.M."/>
            <person name="Banfield J.F."/>
        </authorList>
    </citation>
    <scope>NUCLEOTIDE SEQUENCE [LARGE SCALE GENOMIC DNA]</scope>
    <source>
        <strain evidence="1">CG22_combo_CG10-13_8_21_14_all_39_12</strain>
    </source>
</reference>
<accession>A0A2H0BGS8</accession>
<protein>
    <recommendedName>
        <fullName evidence="3">Glycosyltransferase 2-like domain-containing protein</fullName>
    </recommendedName>
</protein>
<dbReference type="AlphaFoldDB" id="A0A2H0BGS8"/>
<gene>
    <name evidence="1" type="ORF">COX05_00950</name>
</gene>